<dbReference type="Proteomes" id="UP000198854">
    <property type="component" value="Unassembled WGS sequence"/>
</dbReference>
<keyword evidence="4" id="KW-0804">Transcription</keyword>
<dbReference type="Pfam" id="PF03466">
    <property type="entry name" value="LysR_substrate"/>
    <property type="match status" value="1"/>
</dbReference>
<evidence type="ECO:0000256" key="3">
    <source>
        <dbReference type="ARBA" id="ARBA00023125"/>
    </source>
</evidence>
<dbReference type="GO" id="GO:0006351">
    <property type="term" value="P:DNA-templated transcription"/>
    <property type="evidence" value="ECO:0007669"/>
    <property type="project" value="TreeGrafter"/>
</dbReference>
<dbReference type="EMBL" id="FNDD01000053">
    <property type="protein sequence ID" value="SDI06399.1"/>
    <property type="molecule type" value="Genomic_DNA"/>
</dbReference>
<proteinExistence type="inferred from homology"/>
<dbReference type="Gene3D" id="1.10.10.10">
    <property type="entry name" value="Winged helix-like DNA-binding domain superfamily/Winged helix DNA-binding domain"/>
    <property type="match status" value="1"/>
</dbReference>
<evidence type="ECO:0000256" key="1">
    <source>
        <dbReference type="ARBA" id="ARBA00009437"/>
    </source>
</evidence>
<dbReference type="SUPFAM" id="SSF46785">
    <property type="entry name" value="Winged helix' DNA-binding domain"/>
    <property type="match status" value="1"/>
</dbReference>
<dbReference type="OrthoDB" id="9786526at2"/>
<dbReference type="InterPro" id="IPR036390">
    <property type="entry name" value="WH_DNA-bd_sf"/>
</dbReference>
<organism evidence="6 7">
    <name type="scientific">Vibrio xiamenensis</name>
    <dbReference type="NCBI Taxonomy" id="861298"/>
    <lineage>
        <taxon>Bacteria</taxon>
        <taxon>Pseudomonadati</taxon>
        <taxon>Pseudomonadota</taxon>
        <taxon>Gammaproteobacteria</taxon>
        <taxon>Vibrionales</taxon>
        <taxon>Vibrionaceae</taxon>
        <taxon>Vibrio</taxon>
    </lineage>
</organism>
<dbReference type="CDD" id="cd08422">
    <property type="entry name" value="PBP2_CrgA_like"/>
    <property type="match status" value="1"/>
</dbReference>
<dbReference type="GO" id="GO:0003700">
    <property type="term" value="F:DNA-binding transcription factor activity"/>
    <property type="evidence" value="ECO:0007669"/>
    <property type="project" value="InterPro"/>
</dbReference>
<dbReference type="InterPro" id="IPR036388">
    <property type="entry name" value="WH-like_DNA-bd_sf"/>
</dbReference>
<dbReference type="SUPFAM" id="SSF53850">
    <property type="entry name" value="Periplasmic binding protein-like II"/>
    <property type="match status" value="1"/>
</dbReference>
<evidence type="ECO:0000259" key="5">
    <source>
        <dbReference type="PROSITE" id="PS50931"/>
    </source>
</evidence>
<comment type="similarity">
    <text evidence="1">Belongs to the LysR transcriptional regulatory family.</text>
</comment>
<keyword evidence="7" id="KW-1185">Reference proteome</keyword>
<dbReference type="GO" id="GO:0043565">
    <property type="term" value="F:sequence-specific DNA binding"/>
    <property type="evidence" value="ECO:0007669"/>
    <property type="project" value="TreeGrafter"/>
</dbReference>
<dbReference type="PROSITE" id="PS50931">
    <property type="entry name" value="HTH_LYSR"/>
    <property type="match status" value="1"/>
</dbReference>
<feature type="domain" description="HTH lysR-type" evidence="5">
    <location>
        <begin position="8"/>
        <end position="65"/>
    </location>
</feature>
<dbReference type="PANTHER" id="PTHR30537">
    <property type="entry name" value="HTH-TYPE TRANSCRIPTIONAL REGULATOR"/>
    <property type="match status" value="1"/>
</dbReference>
<dbReference type="FunFam" id="1.10.10.10:FF:000001">
    <property type="entry name" value="LysR family transcriptional regulator"/>
    <property type="match status" value="1"/>
</dbReference>
<evidence type="ECO:0000313" key="7">
    <source>
        <dbReference type="Proteomes" id="UP000198854"/>
    </source>
</evidence>
<keyword evidence="2" id="KW-0805">Transcription regulation</keyword>
<dbReference type="STRING" id="861298.SAMN04488136_1534"/>
<sequence length="303" mass="33243">MDTNKLLPLLSEMAIFVCVVEQGSFSKAAEKLGVAPSSVSRSIHRLEQALHEKLLERTTRQMKLSSIGQEVFVLCREMLNTAKLAVSAAHSGEHSVSGVLRIAAPKALAKHKLASIVLDFIQAYPEVTVQFKVVDHFIDPVSDEIDVIIHITEAPIEGLIGKTLAESPLVLCASKEYSALHGLPNSPTELAMHNCLCLGESPVDQAWTFSSPTQSLTVQVSGSFAVNHSEIRLSAVQRGLGISLFPRFVVAPLIEKHHLVEVLPNWVLHGKYQGTIVAQYAQSKYIPNQIKMFVEFLSTRFSL</sequence>
<dbReference type="Gene3D" id="3.40.190.290">
    <property type="match status" value="1"/>
</dbReference>
<evidence type="ECO:0000313" key="6">
    <source>
        <dbReference type="EMBL" id="SDI06399.1"/>
    </source>
</evidence>
<gene>
    <name evidence="6" type="ORF">SAMN04488136_1534</name>
</gene>
<dbReference type="InterPro" id="IPR005119">
    <property type="entry name" value="LysR_subst-bd"/>
</dbReference>
<dbReference type="RefSeq" id="WP_093279461.1">
    <property type="nucleotide sequence ID" value="NZ_FNDD01000053.1"/>
</dbReference>
<name>A0A1G8HIE3_9VIBR</name>
<reference evidence="6 7" key="1">
    <citation type="submission" date="2016-10" db="EMBL/GenBank/DDBJ databases">
        <authorList>
            <person name="de Groot N.N."/>
        </authorList>
    </citation>
    <scope>NUCLEOTIDE SEQUENCE [LARGE SCALE GENOMIC DNA]</scope>
    <source>
        <strain evidence="6 7">CGMCC 1.10228</strain>
    </source>
</reference>
<dbReference type="Pfam" id="PF00126">
    <property type="entry name" value="HTH_1"/>
    <property type="match status" value="1"/>
</dbReference>
<evidence type="ECO:0000256" key="2">
    <source>
        <dbReference type="ARBA" id="ARBA00023015"/>
    </source>
</evidence>
<dbReference type="InterPro" id="IPR000847">
    <property type="entry name" value="LysR_HTH_N"/>
</dbReference>
<protein>
    <submittedName>
        <fullName evidence="6">DNA-binding transcriptional regulator, LysR family</fullName>
    </submittedName>
</protein>
<dbReference type="AlphaFoldDB" id="A0A1G8HIE3"/>
<evidence type="ECO:0000256" key="4">
    <source>
        <dbReference type="ARBA" id="ARBA00023163"/>
    </source>
</evidence>
<keyword evidence="3 6" id="KW-0238">DNA-binding</keyword>
<accession>A0A1G8HIE3</accession>
<dbReference type="InterPro" id="IPR058163">
    <property type="entry name" value="LysR-type_TF_proteobact-type"/>
</dbReference>
<dbReference type="PANTHER" id="PTHR30537:SF5">
    <property type="entry name" value="HTH-TYPE TRANSCRIPTIONAL ACTIVATOR TTDR-RELATED"/>
    <property type="match status" value="1"/>
</dbReference>